<dbReference type="EMBL" id="JAERRC010000024">
    <property type="protein sequence ID" value="MBL0705810.1"/>
    <property type="molecule type" value="Genomic_DNA"/>
</dbReference>
<evidence type="ECO:0000256" key="2">
    <source>
        <dbReference type="ARBA" id="ARBA00022679"/>
    </source>
</evidence>
<name>A0ABS1K2A7_9MICC</name>
<dbReference type="CDD" id="cd03789">
    <property type="entry name" value="GT9_LPS_heptosyltransferase"/>
    <property type="match status" value="1"/>
</dbReference>
<sequence>MEEKCPSRSTLNPSRGLLLLPAAQAEGEICFSCSGVSVAQSDTRPVLLALRALKLGDLLVAVPALRGLRRAFPGHELILAAPGWLAPVVPLIGGINRLLETPGLDDPLPWEGPVDIAVNLHGNGPESRGRLEELSPTYRIGHAAPGWAGPEWDDSLHERERWARLVSWHGIPASPDDFRLCPPETPAPAEGATIIHVGAAYGSRRWPMERFADVAAVLALKGHRVMVTGGPEDTFRAAAVARAAGLPRTACAAGVWALDEFAAAIAAARVVITADTSAGHLASAYGTPSVVLFGPATPEQWGPPADGPHIVLTDPLVRHGDPFAELPDPALLAVLPGQVLDAVDRLESGEHPGRDDDADHRRDDVAVR</sequence>
<gene>
    <name evidence="4" type="ORF">JJE72_09850</name>
</gene>
<evidence type="ECO:0000313" key="5">
    <source>
        <dbReference type="Proteomes" id="UP000639051"/>
    </source>
</evidence>
<accession>A0ABS1K2A7</accession>
<keyword evidence="2" id="KW-0808">Transferase</keyword>
<keyword evidence="5" id="KW-1185">Reference proteome</keyword>
<dbReference type="Pfam" id="PF01075">
    <property type="entry name" value="Glyco_transf_9"/>
    <property type="match status" value="1"/>
</dbReference>
<dbReference type="PANTHER" id="PTHR30160">
    <property type="entry name" value="TETRAACYLDISACCHARIDE 4'-KINASE-RELATED"/>
    <property type="match status" value="1"/>
</dbReference>
<dbReference type="InterPro" id="IPR002201">
    <property type="entry name" value="Glyco_trans_9"/>
</dbReference>
<comment type="caution">
    <text evidence="4">The sequence shown here is derived from an EMBL/GenBank/DDBJ whole genome shotgun (WGS) entry which is preliminary data.</text>
</comment>
<feature type="region of interest" description="Disordered" evidence="3">
    <location>
        <begin position="347"/>
        <end position="368"/>
    </location>
</feature>
<evidence type="ECO:0000313" key="4">
    <source>
        <dbReference type="EMBL" id="MBL0705810.1"/>
    </source>
</evidence>
<organism evidence="4 5">
    <name type="scientific">Sinomonas cellulolyticus</name>
    <dbReference type="NCBI Taxonomy" id="2801916"/>
    <lineage>
        <taxon>Bacteria</taxon>
        <taxon>Bacillati</taxon>
        <taxon>Actinomycetota</taxon>
        <taxon>Actinomycetes</taxon>
        <taxon>Micrococcales</taxon>
        <taxon>Micrococcaceae</taxon>
        <taxon>Sinomonas</taxon>
    </lineage>
</organism>
<dbReference type="SUPFAM" id="SSF53756">
    <property type="entry name" value="UDP-Glycosyltransferase/glycogen phosphorylase"/>
    <property type="match status" value="1"/>
</dbReference>
<dbReference type="PANTHER" id="PTHR30160:SF1">
    <property type="entry name" value="LIPOPOLYSACCHARIDE 1,2-N-ACETYLGLUCOSAMINETRANSFERASE-RELATED"/>
    <property type="match status" value="1"/>
</dbReference>
<reference evidence="4 5" key="1">
    <citation type="submission" date="2021-01" db="EMBL/GenBank/DDBJ databases">
        <title>Genome public.</title>
        <authorList>
            <person name="Liu C."/>
            <person name="Sun Q."/>
        </authorList>
    </citation>
    <scope>NUCLEOTIDE SEQUENCE [LARGE SCALE GENOMIC DNA]</scope>
    <source>
        <strain evidence="4 5">JC656</strain>
    </source>
</reference>
<evidence type="ECO:0000256" key="3">
    <source>
        <dbReference type="SAM" id="MobiDB-lite"/>
    </source>
</evidence>
<dbReference type="InterPro" id="IPR051199">
    <property type="entry name" value="LPS_LOS_Heptosyltrfase"/>
</dbReference>
<dbReference type="Proteomes" id="UP000639051">
    <property type="component" value="Unassembled WGS sequence"/>
</dbReference>
<dbReference type="Gene3D" id="3.40.50.2000">
    <property type="entry name" value="Glycogen Phosphorylase B"/>
    <property type="match status" value="2"/>
</dbReference>
<evidence type="ECO:0000256" key="1">
    <source>
        <dbReference type="ARBA" id="ARBA00022676"/>
    </source>
</evidence>
<protein>
    <submittedName>
        <fullName evidence="4">Glycosyltransferase family 9 protein</fullName>
    </submittedName>
</protein>
<proteinExistence type="predicted"/>
<keyword evidence="1" id="KW-0328">Glycosyltransferase</keyword>